<comment type="caution">
    <text evidence="1">The sequence shown here is derived from an EMBL/GenBank/DDBJ whole genome shotgun (WGS) entry which is preliminary data.</text>
</comment>
<organism evidence="1 2">
    <name type="scientific">Corynebacterium freneyi DNF00450</name>
    <dbReference type="NCBI Taxonomy" id="1287475"/>
    <lineage>
        <taxon>Bacteria</taxon>
        <taxon>Bacillati</taxon>
        <taxon>Actinomycetota</taxon>
        <taxon>Actinomycetes</taxon>
        <taxon>Mycobacteriales</taxon>
        <taxon>Corynebacteriaceae</taxon>
        <taxon>Corynebacterium</taxon>
    </lineage>
</organism>
<gene>
    <name evidence="1" type="ORF">HMPREF1650_10355</name>
</gene>
<reference evidence="1 2" key="1">
    <citation type="submission" date="2014-07" db="EMBL/GenBank/DDBJ databases">
        <authorList>
            <person name="McCorrison J."/>
            <person name="Sanka R."/>
            <person name="Torralba M."/>
            <person name="Gillis M."/>
            <person name="Haft D.H."/>
            <person name="Methe B."/>
            <person name="Sutton G."/>
            <person name="Nelson K.E."/>
        </authorList>
    </citation>
    <scope>NUCLEOTIDE SEQUENCE [LARGE SCALE GENOMIC DNA]</scope>
    <source>
        <strain evidence="1 2">DNF00450</strain>
    </source>
</reference>
<name>A0A095ZAI9_9CORY</name>
<proteinExistence type="predicted"/>
<sequence>MLSEEVMGVAEKIPLCRVFDLLIDEVSGQLAAEDLEFTRTVRPAGNIAVGTAICSVLSSCANH</sequence>
<dbReference type="Proteomes" id="UP000029548">
    <property type="component" value="Unassembled WGS sequence"/>
</dbReference>
<protein>
    <submittedName>
        <fullName evidence="1">Uncharacterized protein</fullName>
    </submittedName>
</protein>
<dbReference type="AlphaFoldDB" id="A0A095ZAI9"/>
<accession>A0A095ZAI9</accession>
<evidence type="ECO:0000313" key="2">
    <source>
        <dbReference type="Proteomes" id="UP000029548"/>
    </source>
</evidence>
<dbReference type="EMBL" id="JRNE01000071">
    <property type="protein sequence ID" value="KGF15732.1"/>
    <property type="molecule type" value="Genomic_DNA"/>
</dbReference>
<evidence type="ECO:0000313" key="1">
    <source>
        <dbReference type="EMBL" id="KGF15732.1"/>
    </source>
</evidence>